<proteinExistence type="predicted"/>
<sequence>MLIKFTSSGRGGGGTVAAYLTDAARQGREHAAPEVIRGDMNRTRDLIDSLSRRWTYTHGVLSFAPEDAPSDVEQHHAMDAFERVAFAGLDPEQFDITWVRHTHTGPGSGVDEAGRERRGGRVELHFVVPRVELTTGRALNIAPPGWERTFAPLRDALNFQHGWARPDDPARAREMHGVPAHAHASEGLTLRAGREGVHAYVTALVAAGQVTDRASLVEALEGAGLSVPRQGKDYLTVADPESGERLRMKGRLYEKGWSYDAELDRASRREAGHAVGRDRAPDHERAEAAWREVEARVRDRALFHERLFARGARERDAALEPGLEQAQALGPLVVGGPGADLAHHGGAHGLVALALDEPERLEGHVVGDSIRHGGDRPIPDIPLRGAELSPGAGGNHGRDLSAGRGAEALPGAALGRGAARAAPSADGWELEDGQPHALRARLARSVRELGERIRGLAQAVRGHGERALGLVQASWGADRGHRAETGGLERALGRLGLRLDQADAANTRLDRCREQVDGRVGEVVREREAERIRLLEQERGRERTHSQGLSHGHDNGWGL</sequence>
<feature type="compositionally biased region" description="Basic and acidic residues" evidence="1">
    <location>
        <begin position="536"/>
        <end position="545"/>
    </location>
</feature>
<organism evidence="2 3">
    <name type="scientific">Rubellimicrobium rubrum</name>
    <dbReference type="NCBI Taxonomy" id="2585369"/>
    <lineage>
        <taxon>Bacteria</taxon>
        <taxon>Pseudomonadati</taxon>
        <taxon>Pseudomonadota</taxon>
        <taxon>Alphaproteobacteria</taxon>
        <taxon>Rhodobacterales</taxon>
        <taxon>Roseobacteraceae</taxon>
        <taxon>Rubellimicrobium</taxon>
    </lineage>
</organism>
<dbReference type="AlphaFoldDB" id="A0A5C4MHU4"/>
<name>A0A5C4MHU4_9RHOB</name>
<comment type="caution">
    <text evidence="2">The sequence shown here is derived from an EMBL/GenBank/DDBJ whole genome shotgun (WGS) entry which is preliminary data.</text>
</comment>
<dbReference type="EMBL" id="VDFU01000060">
    <property type="protein sequence ID" value="TNC43798.1"/>
    <property type="molecule type" value="Genomic_DNA"/>
</dbReference>
<feature type="region of interest" description="Disordered" evidence="1">
    <location>
        <begin position="536"/>
        <end position="559"/>
    </location>
</feature>
<evidence type="ECO:0008006" key="4">
    <source>
        <dbReference type="Google" id="ProtNLM"/>
    </source>
</evidence>
<keyword evidence="3" id="KW-1185">Reference proteome</keyword>
<evidence type="ECO:0000256" key="1">
    <source>
        <dbReference type="SAM" id="MobiDB-lite"/>
    </source>
</evidence>
<accession>A0A5C4MHU4</accession>
<dbReference type="OrthoDB" id="5351104at2"/>
<evidence type="ECO:0000313" key="2">
    <source>
        <dbReference type="EMBL" id="TNC43798.1"/>
    </source>
</evidence>
<dbReference type="Proteomes" id="UP000305887">
    <property type="component" value="Unassembled WGS sequence"/>
</dbReference>
<dbReference type="RefSeq" id="WP_139079069.1">
    <property type="nucleotide sequence ID" value="NZ_VDFU01000060.1"/>
</dbReference>
<reference evidence="2 3" key="1">
    <citation type="submission" date="2019-06" db="EMBL/GenBank/DDBJ databases">
        <title>YIM 131921 draft genome.</title>
        <authorList>
            <person name="Jiang L."/>
        </authorList>
    </citation>
    <scope>NUCLEOTIDE SEQUENCE [LARGE SCALE GENOMIC DNA]</scope>
    <source>
        <strain evidence="2 3">YIM 131921</strain>
    </source>
</reference>
<gene>
    <name evidence="2" type="ORF">FHG66_20815</name>
</gene>
<evidence type="ECO:0000313" key="3">
    <source>
        <dbReference type="Proteomes" id="UP000305887"/>
    </source>
</evidence>
<protein>
    <recommendedName>
        <fullName evidence="4">Relaxase</fullName>
    </recommendedName>
</protein>